<dbReference type="OrthoDB" id="8480621at2"/>
<evidence type="ECO:0000313" key="2">
    <source>
        <dbReference type="Proteomes" id="UP000015347"/>
    </source>
</evidence>
<accession>S9RF62</accession>
<dbReference type="STRING" id="1123237.Salmuc_04635"/>
<reference evidence="2" key="1">
    <citation type="journal article" date="2014" name="Stand. Genomic Sci.">
        <title>Genome sequence of the exopolysaccharide-producing Salipiger mucosus type strain (DSM 16094(T)), a moderately halophilic member of the Roseobacter clade.</title>
        <authorList>
            <person name="Riedel T."/>
            <person name="Spring S."/>
            <person name="Fiebig A."/>
            <person name="Petersen J."/>
            <person name="Kyrpides N.C."/>
            <person name="Goker M."/>
            <person name="Klenk H.P."/>
        </authorList>
    </citation>
    <scope>NUCLEOTIDE SEQUENCE [LARGE SCALE GENOMIC DNA]</scope>
    <source>
        <strain evidence="2">DSM 16094</strain>
    </source>
</reference>
<protein>
    <submittedName>
        <fullName evidence="1">Uncharacterized protein</fullName>
    </submittedName>
</protein>
<dbReference type="RefSeq" id="WP_020041816.1">
    <property type="nucleotide sequence ID" value="NZ_KE557281.1"/>
</dbReference>
<proteinExistence type="predicted"/>
<comment type="caution">
    <text evidence="1">The sequence shown here is derived from an EMBL/GenBank/DDBJ whole genome shotgun (WGS) entry which is preliminary data.</text>
</comment>
<dbReference type="Proteomes" id="UP000015347">
    <property type="component" value="Unassembled WGS sequence"/>
</dbReference>
<keyword evidence="2" id="KW-1185">Reference proteome</keyword>
<dbReference type="EMBL" id="APVH01000043">
    <property type="protein sequence ID" value="EPX76750.1"/>
    <property type="molecule type" value="Genomic_DNA"/>
</dbReference>
<gene>
    <name evidence="1" type="ORF">Salmuc_04635</name>
</gene>
<organism evidence="1 2">
    <name type="scientific">Salipiger mucosus DSM 16094</name>
    <dbReference type="NCBI Taxonomy" id="1123237"/>
    <lineage>
        <taxon>Bacteria</taxon>
        <taxon>Pseudomonadati</taxon>
        <taxon>Pseudomonadota</taxon>
        <taxon>Alphaproteobacteria</taxon>
        <taxon>Rhodobacterales</taxon>
        <taxon>Roseobacteraceae</taxon>
        <taxon>Salipiger</taxon>
    </lineage>
</organism>
<dbReference type="HOGENOM" id="CLU_1926093_0_0_5"/>
<sequence>MHEDFDGHLYHATPRSKLDEIMETGLRAGTCLAVSDIAAYYAEDIEDEGEEPVILKIAFEDLDATALAPDMPSIEEPISTVVGSKEDEIWERWDGSDQDWQDCMQIVGSLVSKVGIPAMVIVVDEEPAPAP</sequence>
<name>S9RF62_9RHOB</name>
<evidence type="ECO:0000313" key="1">
    <source>
        <dbReference type="EMBL" id="EPX76750.1"/>
    </source>
</evidence>
<dbReference type="AlphaFoldDB" id="S9RF62"/>